<reference evidence="1 2" key="1">
    <citation type="submission" date="2019-06" db="EMBL/GenBank/DDBJ databases">
        <authorList>
            <person name="Palmer J.M."/>
        </authorList>
    </citation>
    <scope>NUCLEOTIDE SEQUENCE [LARGE SCALE GENOMIC DNA]</scope>
    <source>
        <strain evidence="1 2">TWF102</strain>
    </source>
</reference>
<name>A0A7C8JE59_ORBOL</name>
<sequence>MERERLIVAIDFGTTYSGAAFCHSTQDGLRNSEVVSTWASNGVAPKTPTEIRYFPDGKESLWGAEASLPCERRQAKDTAPVYSRFKLLLDPTIYGGVYASRSKPLSLLRRLEDLRLEDSASIKLPSGKTAIDVSSDYLKLLYNDLMNNRLRKRYPDTLDITPIEFVFTIPAIWSHKAQEATRYAAKTAGFSSRPSDSLSLVSEPEAAAMFVLQAMREKNFSRISGQKTTLKRGENFVICDCGGGTVDLISYEVEEEYPKFSLKESVVGTGAKCGSSYIDAAFKSFLLEKLGLHCKDEGWFQKLVEGGSTLMKTFDSIKRSFGQTTNDIWFLELGTEVPDDEEAGIVDSELEFTAKDLQALFDPVVDNVIQLIKDQVKIIQSKHSSEIAPTIFLVGGFGESQYLYKRLAEWAANQTPSLIVVNPTESWSAIMRGAIIQTLKPAVRSRRLRQHYGFRCNIPFNPAKHDITDAYECPFGGWYLRNSVKWTAGMGDECDNEKTIDFPVYRVISGSRDPIMSNMIPLYGCKNSKKPIFYREHDVYTLGIVFADFPAVDVAKLPSTTVLDNFGNEKQRYKMDFVVKMKIGSADAIFSIWLNGECLGRTRISHDDEDDYESGLVPSQLGSWLET</sequence>
<gene>
    <name evidence="1" type="ORF">TWF102_001852</name>
</gene>
<dbReference type="Gene3D" id="3.30.420.40">
    <property type="match status" value="1"/>
</dbReference>
<dbReference type="AlphaFoldDB" id="A0A7C8JE59"/>
<dbReference type="PANTHER" id="PTHR14187:SF5">
    <property type="entry name" value="HEAT SHOCK 70 KDA PROTEIN 12A"/>
    <property type="match status" value="1"/>
</dbReference>
<evidence type="ECO:0000313" key="2">
    <source>
        <dbReference type="Proteomes" id="UP000475325"/>
    </source>
</evidence>
<evidence type="ECO:0000313" key="1">
    <source>
        <dbReference type="EMBL" id="KAF3105950.1"/>
    </source>
</evidence>
<dbReference type="InterPro" id="IPR043129">
    <property type="entry name" value="ATPase_NBD"/>
</dbReference>
<organism evidence="1 2">
    <name type="scientific">Orbilia oligospora</name>
    <name type="common">Nematode-trapping fungus</name>
    <name type="synonym">Arthrobotrys oligospora</name>
    <dbReference type="NCBI Taxonomy" id="2813651"/>
    <lineage>
        <taxon>Eukaryota</taxon>
        <taxon>Fungi</taxon>
        <taxon>Dikarya</taxon>
        <taxon>Ascomycota</taxon>
        <taxon>Pezizomycotina</taxon>
        <taxon>Orbiliomycetes</taxon>
        <taxon>Orbiliales</taxon>
        <taxon>Orbiliaceae</taxon>
        <taxon>Orbilia</taxon>
    </lineage>
</organism>
<evidence type="ECO:0008006" key="3">
    <source>
        <dbReference type="Google" id="ProtNLM"/>
    </source>
</evidence>
<dbReference type="Proteomes" id="UP000475325">
    <property type="component" value="Unassembled WGS sequence"/>
</dbReference>
<accession>A0A7C8JE59</accession>
<comment type="caution">
    <text evidence="1">The sequence shown here is derived from an EMBL/GenBank/DDBJ whole genome shotgun (WGS) entry which is preliminary data.</text>
</comment>
<dbReference type="SUPFAM" id="SSF53067">
    <property type="entry name" value="Actin-like ATPase domain"/>
    <property type="match status" value="2"/>
</dbReference>
<protein>
    <recommendedName>
        <fullName evidence="3">Actin-like ATPase domain-containing protein</fullName>
    </recommendedName>
</protein>
<dbReference type="PANTHER" id="PTHR14187">
    <property type="entry name" value="ALPHA KINASE/ELONGATION FACTOR 2 KINASE"/>
    <property type="match status" value="1"/>
</dbReference>
<dbReference type="CDD" id="cd10170">
    <property type="entry name" value="ASKHA_NBD_HSP70"/>
    <property type="match status" value="1"/>
</dbReference>
<proteinExistence type="predicted"/>
<dbReference type="EMBL" id="WIQW01000013">
    <property type="protein sequence ID" value="KAF3105950.1"/>
    <property type="molecule type" value="Genomic_DNA"/>
</dbReference>